<accession>A0A543JB61</accession>
<evidence type="ECO:0000313" key="1">
    <source>
        <dbReference type="EMBL" id="TQM80073.1"/>
    </source>
</evidence>
<keyword evidence="2" id="KW-1185">Reference proteome</keyword>
<reference evidence="1 2" key="1">
    <citation type="submission" date="2019-06" db="EMBL/GenBank/DDBJ databases">
        <title>Sequencing the genomes of 1000 actinobacteria strains.</title>
        <authorList>
            <person name="Klenk H.-P."/>
        </authorList>
    </citation>
    <scope>NUCLEOTIDE SEQUENCE [LARGE SCALE GENOMIC DNA]</scope>
    <source>
        <strain evidence="1 2">DSM 45456</strain>
    </source>
</reference>
<sequence length="295" mass="32143">MGAVDTVRLVAAQLGVLATLGALPCAGDGVPVGEPEPVRCENGEVVLWRHQVGRGYVDVAARPCWGAPLVAFVPEGRVTPAVVRRPWPVGDPREDAAERYRQRVHDLTHLAQVVGLDEPVVRRFDRALVEEVLRPKVDTRTLPPCVRPPLQETDEWALAACVQVLLDFYRYRYDQERLASELGLGTEEAPVRGTWRDVAPAVRGLTGAALSVAVSTAPTFTEYLTEVREERPSISFVPGHARLVTGYTRMSSLRLMGAGFAGLLVQDPAEGAARWENYDAMACVGSCTARVNLVP</sequence>
<dbReference type="EMBL" id="VFPP01000001">
    <property type="protein sequence ID" value="TQM80073.1"/>
    <property type="molecule type" value="Genomic_DNA"/>
</dbReference>
<protein>
    <recommendedName>
        <fullName evidence="3">Peptidase C39-like protein</fullName>
    </recommendedName>
</protein>
<dbReference type="RefSeq" id="WP_141977834.1">
    <property type="nucleotide sequence ID" value="NZ_VFPP01000001.1"/>
</dbReference>
<proteinExistence type="predicted"/>
<name>A0A543JB61_9PSEU</name>
<evidence type="ECO:0008006" key="3">
    <source>
        <dbReference type="Google" id="ProtNLM"/>
    </source>
</evidence>
<gene>
    <name evidence="1" type="ORF">FHX81_2396</name>
</gene>
<evidence type="ECO:0000313" key="2">
    <source>
        <dbReference type="Proteomes" id="UP000316628"/>
    </source>
</evidence>
<comment type="caution">
    <text evidence="1">The sequence shown here is derived from an EMBL/GenBank/DDBJ whole genome shotgun (WGS) entry which is preliminary data.</text>
</comment>
<dbReference type="AlphaFoldDB" id="A0A543JB61"/>
<dbReference type="OrthoDB" id="3662657at2"/>
<organism evidence="1 2">
    <name type="scientific">Saccharothrix saharensis</name>
    <dbReference type="NCBI Taxonomy" id="571190"/>
    <lineage>
        <taxon>Bacteria</taxon>
        <taxon>Bacillati</taxon>
        <taxon>Actinomycetota</taxon>
        <taxon>Actinomycetes</taxon>
        <taxon>Pseudonocardiales</taxon>
        <taxon>Pseudonocardiaceae</taxon>
        <taxon>Saccharothrix</taxon>
    </lineage>
</organism>
<dbReference type="Proteomes" id="UP000316628">
    <property type="component" value="Unassembled WGS sequence"/>
</dbReference>